<dbReference type="EMBL" id="CP067089">
    <property type="protein sequence ID" value="QQO09975.1"/>
    <property type="molecule type" value="Genomic_DNA"/>
</dbReference>
<accession>A0A7T7XP75</accession>
<dbReference type="RefSeq" id="WP_215627279.1">
    <property type="nucleotide sequence ID" value="NZ_CP067089.2"/>
</dbReference>
<keyword evidence="3" id="KW-1185">Reference proteome</keyword>
<dbReference type="PROSITE" id="PS51186">
    <property type="entry name" value="GNAT"/>
    <property type="match status" value="1"/>
</dbReference>
<feature type="domain" description="N-acetyltransferase" evidence="1">
    <location>
        <begin position="30"/>
        <end position="152"/>
    </location>
</feature>
<protein>
    <submittedName>
        <fullName evidence="2">GNAT family N-acetyltransferase</fullName>
    </submittedName>
</protein>
<dbReference type="Gene3D" id="3.40.630.30">
    <property type="match status" value="1"/>
</dbReference>
<dbReference type="KEGG" id="bhc:JFL75_03415"/>
<dbReference type="AlphaFoldDB" id="A0A7T7XP75"/>
<dbReference type="CDD" id="cd04301">
    <property type="entry name" value="NAT_SF"/>
    <property type="match status" value="1"/>
</dbReference>
<name>A0A7T7XP75_9SPIR</name>
<sequence length="152" mass="18232">MSDIKYFYDGPKFTDVFITPVQYKQEYFQIEIEMESELFFELRKRNNILPYKLSDSGKKELETIKRYFSEHTKTFYFLFDKEEIIGSILWVKNYISSLSVLKKYQRKGYGEQLIKYAVNTIFDNGYKTAELDILEGNIPAEKLYEKIGFRKN</sequence>
<evidence type="ECO:0000313" key="3">
    <source>
        <dbReference type="Proteomes" id="UP000595917"/>
    </source>
</evidence>
<gene>
    <name evidence="2" type="ORF">JFL75_03415</name>
</gene>
<reference evidence="2" key="1">
    <citation type="submission" date="2021-01" db="EMBL/GenBank/DDBJ databases">
        <title>Description of Breznakiella homolactica.</title>
        <authorList>
            <person name="Song Y."/>
            <person name="Brune A."/>
        </authorList>
    </citation>
    <scope>NUCLEOTIDE SEQUENCE</scope>
    <source>
        <strain evidence="2">RmG30</strain>
    </source>
</reference>
<evidence type="ECO:0000259" key="1">
    <source>
        <dbReference type="PROSITE" id="PS51186"/>
    </source>
</evidence>
<dbReference type="SUPFAM" id="SSF55729">
    <property type="entry name" value="Acyl-CoA N-acyltransferases (Nat)"/>
    <property type="match status" value="1"/>
</dbReference>
<dbReference type="Proteomes" id="UP000595917">
    <property type="component" value="Chromosome"/>
</dbReference>
<proteinExistence type="predicted"/>
<dbReference type="InterPro" id="IPR016181">
    <property type="entry name" value="Acyl_CoA_acyltransferase"/>
</dbReference>
<evidence type="ECO:0000313" key="2">
    <source>
        <dbReference type="EMBL" id="QQO09975.1"/>
    </source>
</evidence>
<dbReference type="InterPro" id="IPR000182">
    <property type="entry name" value="GNAT_dom"/>
</dbReference>
<dbReference type="GO" id="GO:0016747">
    <property type="term" value="F:acyltransferase activity, transferring groups other than amino-acyl groups"/>
    <property type="evidence" value="ECO:0007669"/>
    <property type="project" value="InterPro"/>
</dbReference>
<dbReference type="Pfam" id="PF00583">
    <property type="entry name" value="Acetyltransf_1"/>
    <property type="match status" value="1"/>
</dbReference>
<organism evidence="2 3">
    <name type="scientific">Breznakiella homolactica</name>
    <dbReference type="NCBI Taxonomy" id="2798577"/>
    <lineage>
        <taxon>Bacteria</taxon>
        <taxon>Pseudomonadati</taxon>
        <taxon>Spirochaetota</taxon>
        <taxon>Spirochaetia</taxon>
        <taxon>Spirochaetales</taxon>
        <taxon>Breznakiellaceae</taxon>
        <taxon>Breznakiella</taxon>
    </lineage>
</organism>